<dbReference type="Pfam" id="PF11369">
    <property type="entry name" value="DUF3160"/>
    <property type="match status" value="1"/>
</dbReference>
<feature type="transmembrane region" description="Helical" evidence="1">
    <location>
        <begin position="24"/>
        <end position="45"/>
    </location>
</feature>
<dbReference type="InterPro" id="IPR022601">
    <property type="entry name" value="DUF3160"/>
</dbReference>
<protein>
    <recommendedName>
        <fullName evidence="4">DUF3160 domain-containing protein</fullName>
    </recommendedName>
</protein>
<keyword evidence="1" id="KW-0812">Transmembrane</keyword>
<dbReference type="SMART" id="SM01325">
    <property type="entry name" value="DUF3160"/>
    <property type="match status" value="1"/>
</dbReference>
<comment type="caution">
    <text evidence="2">The sequence shown here is derived from an EMBL/GenBank/DDBJ whole genome shotgun (WGS) entry which is preliminary data.</text>
</comment>
<proteinExistence type="predicted"/>
<organism evidence="2 3">
    <name type="scientific">candidate division WWE3 bacterium CG08_land_8_20_14_0_20_43_13</name>
    <dbReference type="NCBI Taxonomy" id="1975087"/>
    <lineage>
        <taxon>Bacteria</taxon>
        <taxon>Katanobacteria</taxon>
    </lineage>
</organism>
<evidence type="ECO:0000313" key="2">
    <source>
        <dbReference type="EMBL" id="PIS21110.1"/>
    </source>
</evidence>
<dbReference type="EMBL" id="PEYW01000006">
    <property type="protein sequence ID" value="PIS21110.1"/>
    <property type="molecule type" value="Genomic_DNA"/>
</dbReference>
<gene>
    <name evidence="2" type="ORF">COT52_00580</name>
</gene>
<evidence type="ECO:0000313" key="3">
    <source>
        <dbReference type="Proteomes" id="UP000231414"/>
    </source>
</evidence>
<sequence>MTVQSELPSQTPPTQPELPKNNTVILLVIVGILAVLGVLAGVIIYKIKRPVTPTAPTSNQTVSSPVTAVLAAAKRLIRPEDISIEEVEVAPKIPPYQLPLNTSSISNFEDFANKISLSQQTEALLEKNGFAVIGSDNLFTAKEDFSDFYSEIQDKDLPVFITTDSLLHYYHVFFDTSLMRMEKDIFFDDIWQMSKGFYDDSLDIYQKTSDPILKEASKRNIAYLSVAIELLKPKPDQIVSNSNVKDLVDCYAYDEYCDKIYADTIQNGTFSNFGQEEAIQYSFNPPDFVKTLAAEELNLINGHNGWDCSPIFLYEEDYSQYVPRGHYTKTERLKNYFKALMWYGRMTNLIKGSPSLPEGKCVKSEVLTKPPEFISEKDAQIQTLQASILARKFALDVDTQKNWGKIYAITSYFVGFSDDLGPVEYSSALKSIFGESVDTNLLTNKVDEIQKTIKQDFPGPKIYSGLGNAKMIVMPQPPLTPEQINELKKQADELLANTTGFRMMGQRYVVDSDLFSKIVSPYSGEYTGPKDKKPFTYVITDMGREVRGFPRGLDIMALFGSQRAAQIIKNSGDADYSDYQEQFDILKKEIDAIPQNDWYKNLYWNWLYVLKSLIAKTEAGYPSFMQTSAWQDKELATALASWSELRHDTILYAKQSYSGAEMGAGGGRVKIVGYVEPVPVFYSRLLNLTKMTKSGLTGLLSQEEWSKIGVGDAMGRFEEILSRLVDISKTELENKELTDEDYLFIKYFGSTLSSVSASLLASEGNVDLDMFKPTL</sequence>
<dbReference type="AlphaFoldDB" id="A0A2H0X846"/>
<keyword evidence="1" id="KW-0472">Membrane</keyword>
<dbReference type="Proteomes" id="UP000231414">
    <property type="component" value="Unassembled WGS sequence"/>
</dbReference>
<evidence type="ECO:0000256" key="1">
    <source>
        <dbReference type="SAM" id="Phobius"/>
    </source>
</evidence>
<accession>A0A2H0X846</accession>
<name>A0A2H0X846_UNCKA</name>
<keyword evidence="1" id="KW-1133">Transmembrane helix</keyword>
<reference evidence="3" key="1">
    <citation type="submission" date="2017-09" db="EMBL/GenBank/DDBJ databases">
        <title>Depth-based differentiation of microbial function through sediment-hosted aquifers and enrichment of novel symbionts in the deep terrestrial subsurface.</title>
        <authorList>
            <person name="Probst A.J."/>
            <person name="Ladd B."/>
            <person name="Jarett J.K."/>
            <person name="Geller-Mcgrath D.E."/>
            <person name="Sieber C.M.K."/>
            <person name="Emerson J.B."/>
            <person name="Anantharaman K."/>
            <person name="Thomas B.C."/>
            <person name="Malmstrom R."/>
            <person name="Stieglmeier M."/>
            <person name="Klingl A."/>
            <person name="Woyke T."/>
            <person name="Ryan C.M."/>
            <person name="Banfield J.F."/>
        </authorList>
    </citation>
    <scope>NUCLEOTIDE SEQUENCE [LARGE SCALE GENOMIC DNA]</scope>
</reference>
<evidence type="ECO:0008006" key="4">
    <source>
        <dbReference type="Google" id="ProtNLM"/>
    </source>
</evidence>
<feature type="non-terminal residue" evidence="2">
    <location>
        <position position="775"/>
    </location>
</feature>